<gene>
    <name evidence="3" type="ORF">VitviT2T_027363</name>
</gene>
<evidence type="ECO:0000313" key="4">
    <source>
        <dbReference type="Proteomes" id="UP001227230"/>
    </source>
</evidence>
<feature type="chain" id="PRO_5045466415" description="GRPD C-terminal domain-containing protein" evidence="1">
    <location>
        <begin position="24"/>
        <end position="235"/>
    </location>
</feature>
<reference evidence="3 4" key="1">
    <citation type="journal article" date="2023" name="Hortic Res">
        <title>The complete reference genome for grapevine (Vitis vinifera L.) genetics and breeding.</title>
        <authorList>
            <person name="Shi X."/>
            <person name="Cao S."/>
            <person name="Wang X."/>
            <person name="Huang S."/>
            <person name="Wang Y."/>
            <person name="Liu Z."/>
            <person name="Liu W."/>
            <person name="Leng X."/>
            <person name="Peng Y."/>
            <person name="Wang N."/>
            <person name="Wang Y."/>
            <person name="Ma Z."/>
            <person name="Xu X."/>
            <person name="Zhang F."/>
            <person name="Xue H."/>
            <person name="Zhong H."/>
            <person name="Wang Y."/>
            <person name="Zhang K."/>
            <person name="Velt A."/>
            <person name="Avia K."/>
            <person name="Holtgrawe D."/>
            <person name="Grimplet J."/>
            <person name="Matus J.T."/>
            <person name="Ware D."/>
            <person name="Wu X."/>
            <person name="Wang H."/>
            <person name="Liu C."/>
            <person name="Fang Y."/>
            <person name="Rustenholz C."/>
            <person name="Cheng Z."/>
            <person name="Xiao H."/>
            <person name="Zhou Y."/>
        </authorList>
    </citation>
    <scope>NUCLEOTIDE SEQUENCE [LARGE SCALE GENOMIC DNA]</scope>
    <source>
        <strain evidence="4">cv. Pinot noir / PN40024</strain>
        <tissue evidence="3">Leaf</tissue>
    </source>
</reference>
<evidence type="ECO:0000256" key="1">
    <source>
        <dbReference type="SAM" id="SignalP"/>
    </source>
</evidence>
<dbReference type="Pfam" id="PF25335">
    <property type="entry name" value="GRDP_C"/>
    <property type="match status" value="1"/>
</dbReference>
<dbReference type="EMBL" id="CP126665">
    <property type="protein sequence ID" value="WKA09743.1"/>
    <property type="molecule type" value="Genomic_DNA"/>
</dbReference>
<feature type="signal peptide" evidence="1">
    <location>
        <begin position="1"/>
        <end position="23"/>
    </location>
</feature>
<organism evidence="3 4">
    <name type="scientific">Vitis vinifera</name>
    <name type="common">Grape</name>
    <dbReference type="NCBI Taxonomy" id="29760"/>
    <lineage>
        <taxon>Eukaryota</taxon>
        <taxon>Viridiplantae</taxon>
        <taxon>Streptophyta</taxon>
        <taxon>Embryophyta</taxon>
        <taxon>Tracheophyta</taxon>
        <taxon>Spermatophyta</taxon>
        <taxon>Magnoliopsida</taxon>
        <taxon>eudicotyledons</taxon>
        <taxon>Gunneridae</taxon>
        <taxon>Pentapetalae</taxon>
        <taxon>rosids</taxon>
        <taxon>Vitales</taxon>
        <taxon>Vitaceae</taxon>
        <taxon>Viteae</taxon>
        <taxon>Vitis</taxon>
    </lineage>
</organism>
<feature type="domain" description="GRPD C-terminal" evidence="2">
    <location>
        <begin position="72"/>
        <end position="114"/>
    </location>
</feature>
<dbReference type="Proteomes" id="UP001227230">
    <property type="component" value="Chromosome 18"/>
</dbReference>
<evidence type="ECO:0000259" key="2">
    <source>
        <dbReference type="Pfam" id="PF25335"/>
    </source>
</evidence>
<name>A0ABY9DPT7_VITVI</name>
<keyword evidence="4" id="KW-1185">Reference proteome</keyword>
<dbReference type="PANTHER" id="PTHR34365:SF7">
    <property type="entry name" value="GLYCINE-RICH DOMAIN-CONTAINING PROTEIN 1"/>
    <property type="match status" value="1"/>
</dbReference>
<evidence type="ECO:0000313" key="3">
    <source>
        <dbReference type="EMBL" id="WKA09743.1"/>
    </source>
</evidence>
<dbReference type="PANTHER" id="PTHR34365">
    <property type="entry name" value="ENOLASE (DUF1399)"/>
    <property type="match status" value="1"/>
</dbReference>
<dbReference type="InterPro" id="IPR009836">
    <property type="entry name" value="GRDP-like"/>
</dbReference>
<protein>
    <recommendedName>
        <fullName evidence="2">GRPD C-terminal domain-containing protein</fullName>
    </recommendedName>
</protein>
<accession>A0ABY9DPT7</accession>
<sequence length="235" mass="27019">MLSPRFLKGLWLCLLIVHYTIECEEVYGRILDNKNMLSSVQGISEGKLETFGYDIWNRMYPSEPFELDLSSCSRKLEYETKNCASQKNGRDFMAVVEFSAEDPYGKAVALLNLNNVSSTDINDAPEEEVYGYKNYKDKITNQSTATGREEKTAEEDSKVIPEKDWTWKVGYNNCEAVGKILAVQLRKYDEEWWRWKVGATLDEALARQTALMVVTMNQQMTSTARLPSQWKCRVS</sequence>
<proteinExistence type="predicted"/>
<dbReference type="InterPro" id="IPR057518">
    <property type="entry name" value="GRDP_C"/>
</dbReference>
<keyword evidence="1" id="KW-0732">Signal</keyword>